<dbReference type="EnsemblFungi" id="PTTG_27547-t43_1">
    <property type="protein sequence ID" value="PTTG_27547-t43_1-p1"/>
    <property type="gene ID" value="PTTG_27547"/>
</dbReference>
<dbReference type="VEuPathDB" id="FungiDB:PTTG_27547"/>
<organism evidence="1">
    <name type="scientific">Puccinia triticina (isolate 1-1 / race 1 (BBBD))</name>
    <name type="common">Brown leaf rust fungus</name>
    <dbReference type="NCBI Taxonomy" id="630390"/>
    <lineage>
        <taxon>Eukaryota</taxon>
        <taxon>Fungi</taxon>
        <taxon>Dikarya</taxon>
        <taxon>Basidiomycota</taxon>
        <taxon>Pucciniomycotina</taxon>
        <taxon>Pucciniomycetes</taxon>
        <taxon>Pucciniales</taxon>
        <taxon>Pucciniaceae</taxon>
        <taxon>Puccinia</taxon>
    </lineage>
</organism>
<dbReference type="EMBL" id="ADAS02000059">
    <property type="protein sequence ID" value="OAV92817.1"/>
    <property type="molecule type" value="Genomic_DNA"/>
</dbReference>
<reference evidence="1" key="1">
    <citation type="submission" date="2009-11" db="EMBL/GenBank/DDBJ databases">
        <authorList>
            <consortium name="The Broad Institute Genome Sequencing Platform"/>
            <person name="Ward D."/>
            <person name="Feldgarden M."/>
            <person name="Earl A."/>
            <person name="Young S.K."/>
            <person name="Zeng Q."/>
            <person name="Koehrsen M."/>
            <person name="Alvarado L."/>
            <person name="Berlin A."/>
            <person name="Bochicchio J."/>
            <person name="Borenstein D."/>
            <person name="Chapman S.B."/>
            <person name="Chen Z."/>
            <person name="Engels R."/>
            <person name="Freedman E."/>
            <person name="Gellesch M."/>
            <person name="Goldberg J."/>
            <person name="Griggs A."/>
            <person name="Gujja S."/>
            <person name="Heilman E."/>
            <person name="Heiman D."/>
            <person name="Hepburn T."/>
            <person name="Howarth C."/>
            <person name="Jen D."/>
            <person name="Larson L."/>
            <person name="Lewis B."/>
            <person name="Mehta T."/>
            <person name="Park D."/>
            <person name="Pearson M."/>
            <person name="Roberts A."/>
            <person name="Saif S."/>
            <person name="Shea T."/>
            <person name="Shenoy N."/>
            <person name="Sisk P."/>
            <person name="Stolte C."/>
            <person name="Sykes S."/>
            <person name="Thomson T."/>
            <person name="Walk T."/>
            <person name="White J."/>
            <person name="Yandava C."/>
            <person name="Izard J."/>
            <person name="Baranova O.V."/>
            <person name="Blanton J.M."/>
            <person name="Tanner A.C."/>
            <person name="Dewhirst F.E."/>
            <person name="Haas B."/>
            <person name="Nusbaum C."/>
            <person name="Birren B."/>
        </authorList>
    </citation>
    <scope>NUCLEOTIDE SEQUENCE [LARGE SCALE GENOMIC DNA]</scope>
    <source>
        <strain evidence="1">1-1 BBBD Race 1</strain>
    </source>
</reference>
<dbReference type="AlphaFoldDB" id="A0A180GJ61"/>
<sequence length="152" mass="16422">MAPCGRPPCASVGLAPIWADLSAPPKRSARRGWLTPWRRVAERRHQGVRLLRGPAGVRSAALLTSHLSRCVTSLKIGNSRPSYYISATNPTDYHASVKLVVNGRPFNRKLPPGATDTQLLVLPLDHRPQVQALYTFGDPTDIAGAPPASDAE</sequence>
<keyword evidence="3" id="KW-1185">Reference proteome</keyword>
<proteinExistence type="predicted"/>
<evidence type="ECO:0000313" key="2">
    <source>
        <dbReference type="EnsemblFungi" id="PTTG_27547-t43_1-p1"/>
    </source>
</evidence>
<protein>
    <submittedName>
        <fullName evidence="1 2">Uncharacterized protein</fullName>
    </submittedName>
</protein>
<gene>
    <name evidence="1" type="ORF">PTTG_27547</name>
</gene>
<reference evidence="2 3" key="3">
    <citation type="journal article" date="2017" name="G3 (Bethesda)">
        <title>Comparative analysis highlights variable genome content of wheat rusts and divergence of the mating loci.</title>
        <authorList>
            <person name="Cuomo C.A."/>
            <person name="Bakkeren G."/>
            <person name="Khalil H.B."/>
            <person name="Panwar V."/>
            <person name="Joly D."/>
            <person name="Linning R."/>
            <person name="Sakthikumar S."/>
            <person name="Song X."/>
            <person name="Adiconis X."/>
            <person name="Fan L."/>
            <person name="Goldberg J.M."/>
            <person name="Levin J.Z."/>
            <person name="Young S."/>
            <person name="Zeng Q."/>
            <person name="Anikster Y."/>
            <person name="Bruce M."/>
            <person name="Wang M."/>
            <person name="Yin C."/>
            <person name="McCallum B."/>
            <person name="Szabo L.J."/>
            <person name="Hulbert S."/>
            <person name="Chen X."/>
            <person name="Fellers J.P."/>
        </authorList>
    </citation>
    <scope>NUCLEOTIDE SEQUENCE</scope>
    <source>
        <strain evidence="3">Isolate 1-1 / race 1 (BBBD)</strain>
        <strain evidence="2">isolate 1-1 / race 1 (BBBD)</strain>
    </source>
</reference>
<name>A0A180GJ61_PUCT1</name>
<reference evidence="2" key="4">
    <citation type="submission" date="2025-05" db="UniProtKB">
        <authorList>
            <consortium name="EnsemblFungi"/>
        </authorList>
    </citation>
    <scope>IDENTIFICATION</scope>
    <source>
        <strain evidence="2">isolate 1-1 / race 1 (BBBD)</strain>
    </source>
</reference>
<reference evidence="1" key="2">
    <citation type="submission" date="2016-05" db="EMBL/GenBank/DDBJ databases">
        <title>Comparative analysis highlights variable genome content of wheat rusts and divergence of the mating loci.</title>
        <authorList>
            <person name="Cuomo C.A."/>
            <person name="Bakkeren G."/>
            <person name="Szabo L."/>
            <person name="Khalil H."/>
            <person name="Joly D."/>
            <person name="Goldberg J."/>
            <person name="Young S."/>
            <person name="Zeng Q."/>
            <person name="Fellers J."/>
        </authorList>
    </citation>
    <scope>NUCLEOTIDE SEQUENCE [LARGE SCALE GENOMIC DNA]</scope>
    <source>
        <strain evidence="1">1-1 BBBD Race 1</strain>
    </source>
</reference>
<evidence type="ECO:0000313" key="1">
    <source>
        <dbReference type="EMBL" id="OAV92817.1"/>
    </source>
</evidence>
<accession>A0A180GJ61</accession>
<dbReference type="Proteomes" id="UP000005240">
    <property type="component" value="Unassembled WGS sequence"/>
</dbReference>
<evidence type="ECO:0000313" key="3">
    <source>
        <dbReference type="Proteomes" id="UP000005240"/>
    </source>
</evidence>